<protein>
    <recommendedName>
        <fullName evidence="3">ATP-grasp domain-containing protein</fullName>
    </recommendedName>
</protein>
<dbReference type="PANTHER" id="PTHR39217">
    <property type="match status" value="1"/>
</dbReference>
<organism evidence="1 2">
    <name type="scientific">Streptomyces cinnabarinus</name>
    <dbReference type="NCBI Taxonomy" id="67287"/>
    <lineage>
        <taxon>Bacteria</taxon>
        <taxon>Bacillati</taxon>
        <taxon>Actinomycetota</taxon>
        <taxon>Actinomycetes</taxon>
        <taxon>Kitasatosporales</taxon>
        <taxon>Streptomycetaceae</taxon>
        <taxon>Streptomyces</taxon>
    </lineage>
</organism>
<dbReference type="Proteomes" id="UP001164439">
    <property type="component" value="Chromosome"/>
</dbReference>
<proteinExistence type="predicted"/>
<evidence type="ECO:0000313" key="1">
    <source>
        <dbReference type="EMBL" id="WAZ21529.1"/>
    </source>
</evidence>
<evidence type="ECO:0000313" key="2">
    <source>
        <dbReference type="Proteomes" id="UP001164439"/>
    </source>
</evidence>
<evidence type="ECO:0008006" key="3">
    <source>
        <dbReference type="Google" id="ProtNLM"/>
    </source>
</evidence>
<keyword evidence="2" id="KW-1185">Reference proteome</keyword>
<dbReference type="PANTHER" id="PTHR39217:SF1">
    <property type="entry name" value="GLUTATHIONE SYNTHETASE"/>
    <property type="match status" value="1"/>
</dbReference>
<reference evidence="1" key="1">
    <citation type="submission" date="2022-12" db="EMBL/GenBank/DDBJ databases">
        <authorList>
            <person name="Ruckert C."/>
            <person name="Busche T."/>
            <person name="Kalinowski J."/>
            <person name="Wittmann C."/>
        </authorList>
    </citation>
    <scope>NUCLEOTIDE SEQUENCE</scope>
    <source>
        <strain evidence="1">DSM 40467</strain>
    </source>
</reference>
<dbReference type="EMBL" id="CP114413">
    <property type="protein sequence ID" value="WAZ21529.1"/>
    <property type="molecule type" value="Genomic_DNA"/>
</dbReference>
<gene>
    <name evidence="1" type="ORF">STRCI_002708</name>
</gene>
<dbReference type="RefSeq" id="WP_269659174.1">
    <property type="nucleotide sequence ID" value="NZ_CP114413.1"/>
</dbReference>
<name>A0ABY7KF17_9ACTN</name>
<sequence length="292" mass="31990">MPRIALVTYDPRPEPSHDRDLPVLREALTAAGAGADVVHWDDAVDWAAYDLALIRSTWDYSWRTAEFVAWAERCGKATRLANPAAIVRWNTDKRYLGDLARAGVPVVPTRYLAPGAAPDLPGDHEYVVKPTSGAGARYAARYTPDRHEAAVRHLARMHEEGFTAMVQPYVRSIDTRGERALQFFGGRLLHASRKQAVLAPGAAFDAHKVAHPGLEPWTATEAERAVAERALAAVPEADGLLYARVDLVDGEDGEPRVMELELVEPNLFLFLHPGSVERVVEAVLAEAGRGHS</sequence>
<dbReference type="InterPro" id="IPR053191">
    <property type="entry name" value="DcsG_Biosynth_Enzyme"/>
</dbReference>
<accession>A0ABY7KF17</accession>
<dbReference type="SUPFAM" id="SSF56059">
    <property type="entry name" value="Glutathione synthetase ATP-binding domain-like"/>
    <property type="match status" value="1"/>
</dbReference>